<protein>
    <recommendedName>
        <fullName evidence="4">Late embryogenesis abundant protein LEA-2 subgroup domain-containing protein</fullName>
    </recommendedName>
</protein>
<sequence length="149" mass="17166">MVEKEQVRPLAPAIDRHHTARDDEDTVYKKTTRTRKYVTWYKNTTTNLYYRGMVIGVARGLPGQSKARRTTRMNITMDIMVDRLLENPNLQSDIGTGLLNMSNYTIVGGRVKLLTIIKKHVIVSMNCTMRVNIINRAIEDQNCKKKVKI</sequence>
<keyword evidence="3" id="KW-1185">Reference proteome</keyword>
<organism evidence="2 3">
    <name type="scientific">Lactuca saligna</name>
    <name type="common">Willowleaf lettuce</name>
    <dbReference type="NCBI Taxonomy" id="75948"/>
    <lineage>
        <taxon>Eukaryota</taxon>
        <taxon>Viridiplantae</taxon>
        <taxon>Streptophyta</taxon>
        <taxon>Embryophyta</taxon>
        <taxon>Tracheophyta</taxon>
        <taxon>Spermatophyta</taxon>
        <taxon>Magnoliopsida</taxon>
        <taxon>eudicotyledons</taxon>
        <taxon>Gunneridae</taxon>
        <taxon>Pentapetalae</taxon>
        <taxon>asterids</taxon>
        <taxon>campanulids</taxon>
        <taxon>Asterales</taxon>
        <taxon>Asteraceae</taxon>
        <taxon>Cichorioideae</taxon>
        <taxon>Cichorieae</taxon>
        <taxon>Lactucinae</taxon>
        <taxon>Lactuca</taxon>
    </lineage>
</organism>
<reference evidence="2" key="1">
    <citation type="submission" date="2023-04" db="EMBL/GenBank/DDBJ databases">
        <authorList>
            <person name="Vijverberg K."/>
            <person name="Xiong W."/>
            <person name="Schranz E."/>
        </authorList>
    </citation>
    <scope>NUCLEOTIDE SEQUENCE</scope>
</reference>
<evidence type="ECO:0000313" key="3">
    <source>
        <dbReference type="Proteomes" id="UP001177003"/>
    </source>
</evidence>
<dbReference type="Proteomes" id="UP001177003">
    <property type="component" value="Chromosome 4"/>
</dbReference>
<evidence type="ECO:0000313" key="2">
    <source>
        <dbReference type="EMBL" id="CAI9279116.1"/>
    </source>
</evidence>
<evidence type="ECO:0008006" key="4">
    <source>
        <dbReference type="Google" id="ProtNLM"/>
    </source>
</evidence>
<gene>
    <name evidence="2" type="ORF">LSALG_LOCUS18940</name>
</gene>
<dbReference type="AlphaFoldDB" id="A0AA36E172"/>
<evidence type="ECO:0000256" key="1">
    <source>
        <dbReference type="SAM" id="MobiDB-lite"/>
    </source>
</evidence>
<dbReference type="EMBL" id="OX465080">
    <property type="protein sequence ID" value="CAI9279116.1"/>
    <property type="molecule type" value="Genomic_DNA"/>
</dbReference>
<proteinExistence type="predicted"/>
<accession>A0AA36E172</accession>
<feature type="region of interest" description="Disordered" evidence="1">
    <location>
        <begin position="1"/>
        <end position="27"/>
    </location>
</feature>
<name>A0AA36E172_LACSI</name>